<feature type="region of interest" description="Disordered" evidence="1">
    <location>
        <begin position="1"/>
        <end position="87"/>
    </location>
</feature>
<gene>
    <name evidence="4" type="ORF">A2774_00580</name>
</gene>
<comment type="caution">
    <text evidence="4">The sequence shown here is derived from an EMBL/GenBank/DDBJ whole genome shotgun (WGS) entry which is preliminary data.</text>
</comment>
<keyword evidence="2" id="KW-0472">Membrane</keyword>
<evidence type="ECO:0000256" key="1">
    <source>
        <dbReference type="SAM" id="MobiDB-lite"/>
    </source>
</evidence>
<feature type="compositionally biased region" description="Low complexity" evidence="1">
    <location>
        <begin position="9"/>
        <end position="35"/>
    </location>
</feature>
<feature type="region of interest" description="Disordered" evidence="1">
    <location>
        <begin position="155"/>
        <end position="175"/>
    </location>
</feature>
<proteinExistence type="predicted"/>
<dbReference type="Pfam" id="PF01345">
    <property type="entry name" value="DUF11"/>
    <property type="match status" value="1"/>
</dbReference>
<organism evidence="4 5">
    <name type="scientific">Candidatus Roizmanbacteria bacterium RIFCSPHIGHO2_01_FULL_39_12c</name>
    <dbReference type="NCBI Taxonomy" id="1802031"/>
    <lineage>
        <taxon>Bacteria</taxon>
        <taxon>Candidatus Roizmaniibacteriota</taxon>
    </lineage>
</organism>
<dbReference type="InterPro" id="IPR047589">
    <property type="entry name" value="DUF11_rpt"/>
</dbReference>
<dbReference type="InterPro" id="IPR001434">
    <property type="entry name" value="OmcB-like_DUF11"/>
</dbReference>
<reference evidence="4 5" key="1">
    <citation type="journal article" date="2016" name="Nat. Commun.">
        <title>Thousands of microbial genomes shed light on interconnected biogeochemical processes in an aquifer system.</title>
        <authorList>
            <person name="Anantharaman K."/>
            <person name="Brown C.T."/>
            <person name="Hug L.A."/>
            <person name="Sharon I."/>
            <person name="Castelle C.J."/>
            <person name="Probst A.J."/>
            <person name="Thomas B.C."/>
            <person name="Singh A."/>
            <person name="Wilkins M.J."/>
            <person name="Karaoz U."/>
            <person name="Brodie E.L."/>
            <person name="Williams K.H."/>
            <person name="Hubbard S.S."/>
            <person name="Banfield J.F."/>
        </authorList>
    </citation>
    <scope>NUCLEOTIDE SEQUENCE [LARGE SCALE GENOMIC DNA]</scope>
</reference>
<feature type="transmembrane region" description="Helical" evidence="2">
    <location>
        <begin position="863"/>
        <end position="880"/>
    </location>
</feature>
<name>A0A1F7GA24_9BACT</name>
<dbReference type="EMBL" id="MFZG01000033">
    <property type="protein sequence ID" value="OGK15726.1"/>
    <property type="molecule type" value="Genomic_DNA"/>
</dbReference>
<sequence>MLPVSIYAEETTSQESTQEQSTSQPESNPSPQPETDNQETEENSTPEQESPPTSNEIQTGDAASQATQDATVNESQTTTQGDVTAGGCNVDIDLNCNPSTANEADVSGESDAVSTTGVNEIESAPGNAEIETGDAASQASGQNQINTNVVEATDEAGLENDSGAVADTPPRNDGLTIEMENEATLEATASAESVSGQNEITEAGGDAMIETGDSISQAALANLVNSNILGSNFEFFLLPIFDAQSGDIDLNALWKLIQQKIAEQSASLEGANNVYIINSNQATVNLTADSTAISGQNSAGDNEGGASIQTGDSIATANIFNLINLNIIGSNFLFGVINIFGSLTGNIIVPSPYRFLEYLAQNGLYDESLIGNHNYALVSSDVNANADSGTNSQLNESSQSLASGDAIAYASNTTFANLNILMANWYFLILNNFGFWSGTVDSWENPASSTPQTDESATYELNNPQTITGEANGGNTDVVNQNSVEVYADVHASAVSGQNNTWNNLFSWIRTGRSIALANIFNLLNTNIIGSNFFMPIINLFGAWRGNLVFAYPNLQVSMTADKEEVNYGDSLNYTVTYENIGYEEARNVTLNIALPAEASLNSVSGPKFAANGNSLQFFVGDVSAKSGGSFSISVNINKLTSQSRNNTIWQKLSAAIVKPVEAADNGREIMTTADIQTPDPETDMSSNSFSVVTYLITADNSEPTTESVKEVSEPGLTPVLEVSSGNNSGEYVYSGDILTFFADVKNSGEGKALDTIIYQNIVFNNQILVQNKFELEEIEGGKSKKLAFSIKLPRTAKSGDYQSVIYADAKSTAGELFYSNDSYSQFRVKSKHVAAKAKAVDKRGDGSVLAAENTVLPSQGNWINLLYLLIFALSLLWYVEYVRRREAEESLEFLTKPSRGMKIPKFPEKKTLLKRLFSLLRRTRGQRLSFFWRN</sequence>
<evidence type="ECO:0000313" key="4">
    <source>
        <dbReference type="EMBL" id="OGK15726.1"/>
    </source>
</evidence>
<keyword evidence="2" id="KW-1133">Transmembrane helix</keyword>
<dbReference type="Proteomes" id="UP000177208">
    <property type="component" value="Unassembled WGS sequence"/>
</dbReference>
<feature type="compositionally biased region" description="Polar residues" evidence="1">
    <location>
        <begin position="45"/>
        <end position="82"/>
    </location>
</feature>
<feature type="domain" description="DUF11" evidence="3">
    <location>
        <begin position="555"/>
        <end position="649"/>
    </location>
</feature>
<evidence type="ECO:0000313" key="5">
    <source>
        <dbReference type="Proteomes" id="UP000177208"/>
    </source>
</evidence>
<dbReference type="NCBIfam" id="TIGR01451">
    <property type="entry name" value="B_ant_repeat"/>
    <property type="match status" value="1"/>
</dbReference>
<evidence type="ECO:0000259" key="3">
    <source>
        <dbReference type="Pfam" id="PF01345"/>
    </source>
</evidence>
<keyword evidence="2" id="KW-0812">Transmembrane</keyword>
<evidence type="ECO:0000256" key="2">
    <source>
        <dbReference type="SAM" id="Phobius"/>
    </source>
</evidence>
<dbReference type="AlphaFoldDB" id="A0A1F7GA24"/>
<protein>
    <recommendedName>
        <fullName evidence="3">DUF11 domain-containing protein</fullName>
    </recommendedName>
</protein>
<accession>A0A1F7GA24</accession>